<feature type="transmembrane region" description="Helical" evidence="1">
    <location>
        <begin position="59"/>
        <end position="76"/>
    </location>
</feature>
<evidence type="ECO:0000256" key="1">
    <source>
        <dbReference type="SAM" id="Phobius"/>
    </source>
</evidence>
<gene>
    <name evidence="2" type="ORF">SAMN05444005_10827</name>
</gene>
<sequence>MKLLGFDYLYMMAYEDIVIKKKSQIFNMIFYLSLIYSEIVATFLNFVSIFIDYRIFKNVFYNVFLFILFVLFNYFIYEIKKRRLIIQKEYVFYKTYYVDIIFLISGVVFVYSIYLNNKIFGIIGSVSN</sequence>
<keyword evidence="3" id="KW-1185">Reference proteome</keyword>
<proteinExistence type="predicted"/>
<keyword evidence="1" id="KW-0472">Membrane</keyword>
<organism evidence="2 3">
    <name type="scientific">Flavobacterium urocaniciphilum</name>
    <dbReference type="NCBI Taxonomy" id="1299341"/>
    <lineage>
        <taxon>Bacteria</taxon>
        <taxon>Pseudomonadati</taxon>
        <taxon>Bacteroidota</taxon>
        <taxon>Flavobacteriia</taxon>
        <taxon>Flavobacteriales</taxon>
        <taxon>Flavobacteriaceae</taxon>
        <taxon>Flavobacterium</taxon>
    </lineage>
</organism>
<protein>
    <submittedName>
        <fullName evidence="2">Uncharacterized protein</fullName>
    </submittedName>
</protein>
<evidence type="ECO:0000313" key="3">
    <source>
        <dbReference type="Proteomes" id="UP000198648"/>
    </source>
</evidence>
<reference evidence="2 3" key="1">
    <citation type="submission" date="2016-10" db="EMBL/GenBank/DDBJ databases">
        <authorList>
            <person name="de Groot N.N."/>
        </authorList>
    </citation>
    <scope>NUCLEOTIDE SEQUENCE [LARGE SCALE GENOMIC DNA]</scope>
    <source>
        <strain evidence="2 3">DSM 27078</strain>
    </source>
</reference>
<dbReference type="Proteomes" id="UP000198648">
    <property type="component" value="Unassembled WGS sequence"/>
</dbReference>
<dbReference type="AlphaFoldDB" id="A0A1H9DTK6"/>
<keyword evidence="1" id="KW-1133">Transmembrane helix</keyword>
<evidence type="ECO:0000313" key="2">
    <source>
        <dbReference type="EMBL" id="SEQ16058.1"/>
    </source>
</evidence>
<name>A0A1H9DTK6_9FLAO</name>
<dbReference type="EMBL" id="FOEI01000008">
    <property type="protein sequence ID" value="SEQ16058.1"/>
    <property type="molecule type" value="Genomic_DNA"/>
</dbReference>
<accession>A0A1H9DTK6</accession>
<feature type="transmembrane region" description="Helical" evidence="1">
    <location>
        <begin position="96"/>
        <end position="114"/>
    </location>
</feature>
<feature type="transmembrane region" description="Helical" evidence="1">
    <location>
        <begin position="29"/>
        <end position="53"/>
    </location>
</feature>
<keyword evidence="1" id="KW-0812">Transmembrane</keyword>